<feature type="transmembrane region" description="Helical" evidence="1">
    <location>
        <begin position="596"/>
        <end position="614"/>
    </location>
</feature>
<gene>
    <name evidence="2" type="ORF">RhiirA4_439249</name>
</gene>
<feature type="transmembrane region" description="Helical" evidence="1">
    <location>
        <begin position="12"/>
        <end position="36"/>
    </location>
</feature>
<organism evidence="2 3">
    <name type="scientific">Rhizophagus irregularis</name>
    <dbReference type="NCBI Taxonomy" id="588596"/>
    <lineage>
        <taxon>Eukaryota</taxon>
        <taxon>Fungi</taxon>
        <taxon>Fungi incertae sedis</taxon>
        <taxon>Mucoromycota</taxon>
        <taxon>Glomeromycotina</taxon>
        <taxon>Glomeromycetes</taxon>
        <taxon>Glomerales</taxon>
        <taxon>Glomeraceae</taxon>
        <taxon>Rhizophagus</taxon>
    </lineage>
</organism>
<proteinExistence type="predicted"/>
<dbReference type="Proteomes" id="UP000234323">
    <property type="component" value="Unassembled WGS sequence"/>
</dbReference>
<dbReference type="EMBL" id="LLXI01000022">
    <property type="protein sequence ID" value="PKY38260.1"/>
    <property type="molecule type" value="Genomic_DNA"/>
</dbReference>
<dbReference type="VEuPathDB" id="FungiDB:FUN_016610"/>
<protein>
    <submittedName>
        <fullName evidence="2">Uncharacterized protein</fullName>
    </submittedName>
</protein>
<keyword evidence="1" id="KW-0812">Transmembrane</keyword>
<keyword evidence="3" id="KW-1185">Reference proteome</keyword>
<keyword evidence="1" id="KW-1133">Transmembrane helix</keyword>
<sequence>MALVVDLNAGQLAALIGVINVLLPILISGIGVLAIFMSTSDKMTALEWTTLSKISQNIPLSYFGTGGQPALTGIRLWSLGSYKRNVLYLLIGICPILLYGASAIAPLGIHTCSVMSNTNTNSIDINYVSPDPLLSKAVNNSFSSKELSQVRACGLFEFKTCLGMIDNFYVDDTYLTDFNKSYSNFAMRYRLLDSYSDDNITFPTNSFKMSVVTSTKKGYGIVDTMVVDHDNGGLLMNHAIGPKEKVGEKYNWSIKGMWLQPHVICKSTNFTQVSNKNGTFDWQAKLYIKSTDMYPPQINPIGDRGQMTDLSYRSSRYSTFINLAIRKKFNLTNNGNYLESSAYSLLTSPETINKYSLPKLPKILTSDDDDDDLAIDISCDGFGGIDNLADNIVGVKCWKLLGPPKLTASGTEQILYGCASMVEASVNIIELQTNATKEINIVNKQTIPAQWYIEKSNVSIRDMDTWWGGVEFGEKVPNNSAIVSENNLLLPAGTAFFSGNGDGAQSASAIGGSSFFMSNINFDVYGYNGDGTGNLALLNQWKEEGTTEEGISRMFQRQWTDIMINMVTPTNDAEIIGQVQIMKDKTCYDLRYATQYFIAIIGLVIIILISLIKIKETRSLTTVKHIVQQMDLGRVILNLQGRSEASTDKNSIWIKIDSKKLISMVEAVTGTVRKSEASYIRFLMVFNLF</sequence>
<comment type="caution">
    <text evidence="2">The sequence shown here is derived from an EMBL/GenBank/DDBJ whole genome shotgun (WGS) entry which is preliminary data.</text>
</comment>
<evidence type="ECO:0000313" key="3">
    <source>
        <dbReference type="Proteomes" id="UP000234323"/>
    </source>
</evidence>
<dbReference type="VEuPathDB" id="FungiDB:RhiirFUN_013344"/>
<dbReference type="VEuPathDB" id="FungiDB:FUN_016611"/>
<name>A0A2I1FV66_9GLOM</name>
<reference evidence="2 3" key="1">
    <citation type="submission" date="2015-10" db="EMBL/GenBank/DDBJ databases">
        <title>Genome analyses suggest a sexual origin of heterokaryosis in a supposedly ancient asexual fungus.</title>
        <authorList>
            <person name="Ropars J."/>
            <person name="Sedzielewska K."/>
            <person name="Noel J."/>
            <person name="Charron P."/>
            <person name="Farinelli L."/>
            <person name="Marton T."/>
            <person name="Kruger M."/>
            <person name="Pelin A."/>
            <person name="Brachmann A."/>
            <person name="Corradi N."/>
        </authorList>
    </citation>
    <scope>NUCLEOTIDE SEQUENCE [LARGE SCALE GENOMIC DNA]</scope>
    <source>
        <strain evidence="2 3">A4</strain>
    </source>
</reference>
<dbReference type="AlphaFoldDB" id="A0A2I1FV66"/>
<evidence type="ECO:0000313" key="2">
    <source>
        <dbReference type="EMBL" id="PKY38260.1"/>
    </source>
</evidence>
<dbReference type="VEuPathDB" id="FungiDB:RhiirA1_502833"/>
<evidence type="ECO:0000256" key="1">
    <source>
        <dbReference type="SAM" id="Phobius"/>
    </source>
</evidence>
<feature type="transmembrane region" description="Helical" evidence="1">
    <location>
        <begin position="86"/>
        <end position="109"/>
    </location>
</feature>
<accession>A0A2I1FV66</accession>
<keyword evidence="1" id="KW-0472">Membrane</keyword>